<dbReference type="OrthoDB" id="1698854at2"/>
<feature type="transmembrane region" description="Helical" evidence="1">
    <location>
        <begin position="63"/>
        <end position="83"/>
    </location>
</feature>
<reference evidence="2 3" key="1">
    <citation type="submission" date="2013-03" db="EMBL/GenBank/DDBJ databases">
        <title>The Genome Sequence of Enterococcus columbae ATCC_51263 (PacBio/Illumina hybrid assembly).</title>
        <authorList>
            <consortium name="The Broad Institute Genomics Platform"/>
            <consortium name="The Broad Institute Genome Sequencing Center for Infectious Disease"/>
            <person name="Earl A."/>
            <person name="Russ C."/>
            <person name="Gilmore M."/>
            <person name="Surin D."/>
            <person name="Walker B."/>
            <person name="Young S."/>
            <person name="Zeng Q."/>
            <person name="Gargeya S."/>
            <person name="Fitzgerald M."/>
            <person name="Haas B."/>
            <person name="Abouelleil A."/>
            <person name="Allen A.W."/>
            <person name="Alvarado L."/>
            <person name="Arachchi H.M."/>
            <person name="Berlin A.M."/>
            <person name="Chapman S.B."/>
            <person name="Gainer-Dewar J."/>
            <person name="Goldberg J."/>
            <person name="Griggs A."/>
            <person name="Gujja S."/>
            <person name="Hansen M."/>
            <person name="Howarth C."/>
            <person name="Imamovic A."/>
            <person name="Ireland A."/>
            <person name="Larimer J."/>
            <person name="McCowan C."/>
            <person name="Murphy C."/>
            <person name="Pearson M."/>
            <person name="Poon T.W."/>
            <person name="Priest M."/>
            <person name="Roberts A."/>
            <person name="Saif S."/>
            <person name="Shea T."/>
            <person name="Sisk P."/>
            <person name="Sykes S."/>
            <person name="Wortman J."/>
            <person name="Nusbaum C."/>
            <person name="Birren B."/>
        </authorList>
    </citation>
    <scope>NUCLEOTIDE SEQUENCE [LARGE SCALE GENOMIC DNA]</scope>
    <source>
        <strain evidence="2 3">ATCC 51263</strain>
    </source>
</reference>
<name>S0KIG5_9ENTE</name>
<dbReference type="RefSeq" id="WP_016182848.1">
    <property type="nucleotide sequence ID" value="NZ_JXKI01000006.1"/>
</dbReference>
<feature type="transmembrane region" description="Helical" evidence="1">
    <location>
        <begin position="34"/>
        <end position="51"/>
    </location>
</feature>
<dbReference type="STRING" id="1121865.OMW_00685"/>
<evidence type="ECO:0008006" key="4">
    <source>
        <dbReference type="Google" id="ProtNLM"/>
    </source>
</evidence>
<dbReference type="eggNOG" id="COG3326">
    <property type="taxonomic scope" value="Bacteria"/>
</dbReference>
<dbReference type="Proteomes" id="UP000014113">
    <property type="component" value="Unassembled WGS sequence"/>
</dbReference>
<accession>S0KIG5</accession>
<keyword evidence="1" id="KW-1133">Transmembrane helix</keyword>
<keyword evidence="3" id="KW-1185">Reference proteome</keyword>
<comment type="caution">
    <text evidence="2">The sequence shown here is derived from an EMBL/GenBank/DDBJ whole genome shotgun (WGS) entry which is preliminary data.</text>
</comment>
<organism evidence="2 3">
    <name type="scientific">Enterococcus columbae DSM 7374 = ATCC 51263</name>
    <dbReference type="NCBI Taxonomy" id="1121865"/>
    <lineage>
        <taxon>Bacteria</taxon>
        <taxon>Bacillati</taxon>
        <taxon>Bacillota</taxon>
        <taxon>Bacilli</taxon>
        <taxon>Lactobacillales</taxon>
        <taxon>Enterococcaceae</taxon>
        <taxon>Enterococcus</taxon>
    </lineage>
</organism>
<dbReference type="AlphaFoldDB" id="S0KIG5"/>
<proteinExistence type="predicted"/>
<dbReference type="InterPro" id="IPR010718">
    <property type="entry name" value="DUF1294"/>
</dbReference>
<gene>
    <name evidence="2" type="ORF">I568_00519</name>
</gene>
<protein>
    <recommendedName>
        <fullName evidence="4">DUF1294 domain-containing protein</fullName>
    </recommendedName>
</protein>
<sequence length="88" mass="10632">MFIFIYLFGMNLLSFSLFYLDKRRAKKHQWRIKEATLLFVCLFGGALGGWLSMYCFHHKTKKWYFKFGVPLMLILQVLLAYYLRHRVG</sequence>
<evidence type="ECO:0000256" key="1">
    <source>
        <dbReference type="SAM" id="Phobius"/>
    </source>
</evidence>
<dbReference type="Pfam" id="PF06961">
    <property type="entry name" value="DUF1294"/>
    <property type="match status" value="1"/>
</dbReference>
<keyword evidence="1" id="KW-0472">Membrane</keyword>
<keyword evidence="1" id="KW-0812">Transmembrane</keyword>
<evidence type="ECO:0000313" key="3">
    <source>
        <dbReference type="Proteomes" id="UP000014113"/>
    </source>
</evidence>
<evidence type="ECO:0000313" key="2">
    <source>
        <dbReference type="EMBL" id="EOW87475.1"/>
    </source>
</evidence>
<dbReference type="EMBL" id="ASWJ01000003">
    <property type="protein sequence ID" value="EOW87475.1"/>
    <property type="molecule type" value="Genomic_DNA"/>
</dbReference>
<dbReference type="PATRIC" id="fig|1121865.3.peg.675"/>
<feature type="transmembrane region" description="Helical" evidence="1">
    <location>
        <begin position="6"/>
        <end position="22"/>
    </location>
</feature>